<dbReference type="Gramene" id="AET5Gv20274900.3">
    <property type="protein sequence ID" value="AET5Gv20274900.3"/>
    <property type="gene ID" value="AET5Gv20274900"/>
</dbReference>
<keyword evidence="1" id="KW-0472">Membrane</keyword>
<evidence type="ECO:0000313" key="3">
    <source>
        <dbReference type="Proteomes" id="UP000015105"/>
    </source>
</evidence>
<accession>A0A453K396</accession>
<reference evidence="2" key="4">
    <citation type="submission" date="2019-03" db="UniProtKB">
        <authorList>
            <consortium name="EnsemblPlants"/>
        </authorList>
    </citation>
    <scope>IDENTIFICATION</scope>
</reference>
<keyword evidence="1" id="KW-1133">Transmembrane helix</keyword>
<reference evidence="3" key="1">
    <citation type="journal article" date="2014" name="Science">
        <title>Ancient hybridizations among the ancestral genomes of bread wheat.</title>
        <authorList>
            <consortium name="International Wheat Genome Sequencing Consortium,"/>
            <person name="Marcussen T."/>
            <person name="Sandve S.R."/>
            <person name="Heier L."/>
            <person name="Spannagl M."/>
            <person name="Pfeifer M."/>
            <person name="Jakobsen K.S."/>
            <person name="Wulff B.B."/>
            <person name="Steuernagel B."/>
            <person name="Mayer K.F."/>
            <person name="Olsen O.A."/>
        </authorList>
    </citation>
    <scope>NUCLEOTIDE SEQUENCE [LARGE SCALE GENOMIC DNA]</scope>
    <source>
        <strain evidence="3">cv. AL8/78</strain>
    </source>
</reference>
<protein>
    <submittedName>
        <fullName evidence="2">Uncharacterized protein</fullName>
    </submittedName>
</protein>
<feature type="transmembrane region" description="Helical" evidence="1">
    <location>
        <begin position="15"/>
        <end position="31"/>
    </location>
</feature>
<evidence type="ECO:0000313" key="2">
    <source>
        <dbReference type="EnsemblPlants" id="AET5Gv20274900.3"/>
    </source>
</evidence>
<dbReference type="Proteomes" id="UP000015105">
    <property type="component" value="Chromosome 5D"/>
</dbReference>
<name>A0A453K396_AEGTS</name>
<keyword evidence="1" id="KW-0812">Transmembrane</keyword>
<reference evidence="3" key="2">
    <citation type="journal article" date="2017" name="Nat. Plants">
        <title>The Aegilops tauschii genome reveals multiple impacts of transposons.</title>
        <authorList>
            <person name="Zhao G."/>
            <person name="Zou C."/>
            <person name="Li K."/>
            <person name="Wang K."/>
            <person name="Li T."/>
            <person name="Gao L."/>
            <person name="Zhang X."/>
            <person name="Wang H."/>
            <person name="Yang Z."/>
            <person name="Liu X."/>
            <person name="Jiang W."/>
            <person name="Mao L."/>
            <person name="Kong X."/>
            <person name="Jiao Y."/>
            <person name="Jia J."/>
        </authorList>
    </citation>
    <scope>NUCLEOTIDE SEQUENCE [LARGE SCALE GENOMIC DNA]</scope>
    <source>
        <strain evidence="3">cv. AL8/78</strain>
    </source>
</reference>
<organism evidence="2 3">
    <name type="scientific">Aegilops tauschii subsp. strangulata</name>
    <name type="common">Goatgrass</name>
    <dbReference type="NCBI Taxonomy" id="200361"/>
    <lineage>
        <taxon>Eukaryota</taxon>
        <taxon>Viridiplantae</taxon>
        <taxon>Streptophyta</taxon>
        <taxon>Embryophyta</taxon>
        <taxon>Tracheophyta</taxon>
        <taxon>Spermatophyta</taxon>
        <taxon>Magnoliopsida</taxon>
        <taxon>Liliopsida</taxon>
        <taxon>Poales</taxon>
        <taxon>Poaceae</taxon>
        <taxon>BOP clade</taxon>
        <taxon>Pooideae</taxon>
        <taxon>Triticodae</taxon>
        <taxon>Triticeae</taxon>
        <taxon>Triticinae</taxon>
        <taxon>Aegilops</taxon>
    </lineage>
</organism>
<reference evidence="2" key="5">
    <citation type="journal article" date="2021" name="G3 (Bethesda)">
        <title>Aegilops tauschii genome assembly Aet v5.0 features greater sequence contiguity and improved annotation.</title>
        <authorList>
            <person name="Wang L."/>
            <person name="Zhu T."/>
            <person name="Rodriguez J.C."/>
            <person name="Deal K.R."/>
            <person name="Dubcovsky J."/>
            <person name="McGuire P.E."/>
            <person name="Lux T."/>
            <person name="Spannagl M."/>
            <person name="Mayer K.F.X."/>
            <person name="Baldrich P."/>
            <person name="Meyers B.C."/>
            <person name="Huo N."/>
            <person name="Gu Y.Q."/>
            <person name="Zhou H."/>
            <person name="Devos K.M."/>
            <person name="Bennetzen J.L."/>
            <person name="Unver T."/>
            <person name="Budak H."/>
            <person name="Gulick P.J."/>
            <person name="Galiba G."/>
            <person name="Kalapos B."/>
            <person name="Nelson D.R."/>
            <person name="Li P."/>
            <person name="You F.M."/>
            <person name="Luo M.C."/>
            <person name="Dvorak J."/>
        </authorList>
    </citation>
    <scope>NUCLEOTIDE SEQUENCE [LARGE SCALE GENOMIC DNA]</scope>
    <source>
        <strain evidence="2">cv. AL8/78</strain>
    </source>
</reference>
<dbReference type="AlphaFoldDB" id="A0A453K396"/>
<dbReference type="EnsemblPlants" id="AET5Gv20274900.3">
    <property type="protein sequence ID" value="AET5Gv20274900.3"/>
    <property type="gene ID" value="AET5Gv20274900"/>
</dbReference>
<evidence type="ECO:0000256" key="1">
    <source>
        <dbReference type="SAM" id="Phobius"/>
    </source>
</evidence>
<proteinExistence type="predicted"/>
<reference evidence="2" key="3">
    <citation type="journal article" date="2017" name="Nature">
        <title>Genome sequence of the progenitor of the wheat D genome Aegilops tauschii.</title>
        <authorList>
            <person name="Luo M.C."/>
            <person name="Gu Y.Q."/>
            <person name="Puiu D."/>
            <person name="Wang H."/>
            <person name="Twardziok S.O."/>
            <person name="Deal K.R."/>
            <person name="Huo N."/>
            <person name="Zhu T."/>
            <person name="Wang L."/>
            <person name="Wang Y."/>
            <person name="McGuire P.E."/>
            <person name="Liu S."/>
            <person name="Long H."/>
            <person name="Ramasamy R.K."/>
            <person name="Rodriguez J.C."/>
            <person name="Van S.L."/>
            <person name="Yuan L."/>
            <person name="Wang Z."/>
            <person name="Xia Z."/>
            <person name="Xiao L."/>
            <person name="Anderson O.D."/>
            <person name="Ouyang S."/>
            <person name="Liang Y."/>
            <person name="Zimin A.V."/>
            <person name="Pertea G."/>
            <person name="Qi P."/>
            <person name="Bennetzen J.L."/>
            <person name="Dai X."/>
            <person name="Dawson M.W."/>
            <person name="Muller H.G."/>
            <person name="Kugler K."/>
            <person name="Rivarola-Duarte L."/>
            <person name="Spannagl M."/>
            <person name="Mayer K.F.X."/>
            <person name="Lu F.H."/>
            <person name="Bevan M.W."/>
            <person name="Leroy P."/>
            <person name="Li P."/>
            <person name="You F.M."/>
            <person name="Sun Q."/>
            <person name="Liu Z."/>
            <person name="Lyons E."/>
            <person name="Wicker T."/>
            <person name="Salzberg S.L."/>
            <person name="Devos K.M."/>
            <person name="Dvorak J."/>
        </authorList>
    </citation>
    <scope>NUCLEOTIDE SEQUENCE [LARGE SCALE GENOMIC DNA]</scope>
    <source>
        <strain evidence="2">cv. AL8/78</strain>
    </source>
</reference>
<keyword evidence="3" id="KW-1185">Reference proteome</keyword>
<sequence>LAILVHDLGLFKYELSFLVLVGFFIGSLVFPSKHLEAIMAMDIGHRVKPVMSCLSSLAPVATFMAREKSNARPFLPFLSCY</sequence>